<evidence type="ECO:0000313" key="2">
    <source>
        <dbReference type="EMBL" id="KAJ4477572.1"/>
    </source>
</evidence>
<keyword evidence="1" id="KW-1133">Transmembrane helix</keyword>
<sequence>MVSYPYSWSFIRHRDTMASNTSIPPYDNMFLIGIWIQTALYGIKFVLCFTLLTMQRLI</sequence>
<name>A0ABQ8VCD5_9AGAR</name>
<feature type="transmembrane region" description="Helical" evidence="1">
    <location>
        <begin position="29"/>
        <end position="52"/>
    </location>
</feature>
<dbReference type="Proteomes" id="UP001150217">
    <property type="component" value="Unassembled WGS sequence"/>
</dbReference>
<evidence type="ECO:0000256" key="1">
    <source>
        <dbReference type="SAM" id="Phobius"/>
    </source>
</evidence>
<gene>
    <name evidence="2" type="ORF">C8R41DRAFT_844818</name>
</gene>
<organism evidence="2 3">
    <name type="scientific">Lentinula lateritia</name>
    <dbReference type="NCBI Taxonomy" id="40482"/>
    <lineage>
        <taxon>Eukaryota</taxon>
        <taxon>Fungi</taxon>
        <taxon>Dikarya</taxon>
        <taxon>Basidiomycota</taxon>
        <taxon>Agaricomycotina</taxon>
        <taxon>Agaricomycetes</taxon>
        <taxon>Agaricomycetidae</taxon>
        <taxon>Agaricales</taxon>
        <taxon>Marasmiineae</taxon>
        <taxon>Omphalotaceae</taxon>
        <taxon>Lentinula</taxon>
    </lineage>
</organism>
<accession>A0ABQ8VCD5</accession>
<keyword evidence="1" id="KW-0812">Transmembrane</keyword>
<reference evidence="2" key="1">
    <citation type="submission" date="2022-08" db="EMBL/GenBank/DDBJ databases">
        <title>A Global Phylogenomic Analysis of the Shiitake Genus Lentinula.</title>
        <authorList>
            <consortium name="DOE Joint Genome Institute"/>
            <person name="Sierra-Patev S."/>
            <person name="Min B."/>
            <person name="Naranjo-Ortiz M."/>
            <person name="Looney B."/>
            <person name="Konkel Z."/>
            <person name="Slot J.C."/>
            <person name="Sakamoto Y."/>
            <person name="Steenwyk J.L."/>
            <person name="Rokas A."/>
            <person name="Carro J."/>
            <person name="Camarero S."/>
            <person name="Ferreira P."/>
            <person name="Molpeceres G."/>
            <person name="Ruiz-Duenas F.J."/>
            <person name="Serrano A."/>
            <person name="Henrissat B."/>
            <person name="Drula E."/>
            <person name="Hughes K.W."/>
            <person name="Mata J.L."/>
            <person name="Ishikawa N.K."/>
            <person name="Vargas-Isla R."/>
            <person name="Ushijima S."/>
            <person name="Smith C.A."/>
            <person name="Ahrendt S."/>
            <person name="Andreopoulos W."/>
            <person name="He G."/>
            <person name="Labutti K."/>
            <person name="Lipzen A."/>
            <person name="Ng V."/>
            <person name="Riley R."/>
            <person name="Sandor L."/>
            <person name="Barry K."/>
            <person name="Martinez A.T."/>
            <person name="Xiao Y."/>
            <person name="Gibbons J.G."/>
            <person name="Terashima K."/>
            <person name="Grigoriev I.V."/>
            <person name="Hibbett D.S."/>
        </authorList>
    </citation>
    <scope>NUCLEOTIDE SEQUENCE</scope>
    <source>
        <strain evidence="2">RHP3577 ss4</strain>
    </source>
</reference>
<proteinExistence type="predicted"/>
<keyword evidence="1" id="KW-0472">Membrane</keyword>
<keyword evidence="3" id="KW-1185">Reference proteome</keyword>
<protein>
    <submittedName>
        <fullName evidence="2">Uncharacterized protein</fullName>
    </submittedName>
</protein>
<evidence type="ECO:0000313" key="3">
    <source>
        <dbReference type="Proteomes" id="UP001150217"/>
    </source>
</evidence>
<dbReference type="EMBL" id="JANVFT010000067">
    <property type="protein sequence ID" value="KAJ4477572.1"/>
    <property type="molecule type" value="Genomic_DNA"/>
</dbReference>
<comment type="caution">
    <text evidence="2">The sequence shown here is derived from an EMBL/GenBank/DDBJ whole genome shotgun (WGS) entry which is preliminary data.</text>
</comment>